<dbReference type="PANTHER" id="PTHR43782">
    <property type="entry name" value="ARGINASE"/>
    <property type="match status" value="1"/>
</dbReference>
<dbReference type="AlphaFoldDB" id="A0A2R4MA39"/>
<keyword evidence="5 10" id="KW-0479">Metal-binding</keyword>
<dbReference type="FunFam" id="3.40.800.10:FF:000012">
    <property type="entry name" value="Arginase"/>
    <property type="match status" value="1"/>
</dbReference>
<proteinExistence type="inferred from homology"/>
<dbReference type="InterPro" id="IPR023696">
    <property type="entry name" value="Ureohydrolase_dom_sf"/>
</dbReference>
<evidence type="ECO:0000256" key="3">
    <source>
        <dbReference type="ARBA" id="ARBA00018123"/>
    </source>
</evidence>
<dbReference type="Proteomes" id="UP000258927">
    <property type="component" value="Chromosome"/>
</dbReference>
<dbReference type="GO" id="GO:0000050">
    <property type="term" value="P:urea cycle"/>
    <property type="evidence" value="ECO:0007669"/>
    <property type="project" value="UniProtKB-UniPathway"/>
</dbReference>
<evidence type="ECO:0000256" key="13">
    <source>
        <dbReference type="RuleBase" id="RU361159"/>
    </source>
</evidence>
<feature type="binding site" evidence="10">
    <location>
        <position position="129"/>
    </location>
    <ligand>
        <name>Mn(2+)</name>
        <dbReference type="ChEBI" id="CHEBI:29035"/>
        <label>1</label>
    </ligand>
</feature>
<keyword evidence="6 12" id="KW-0378">Hydrolase</keyword>
<dbReference type="PIRSF" id="PIRSF036979">
    <property type="entry name" value="Arginase"/>
    <property type="match status" value="1"/>
</dbReference>
<dbReference type="PANTHER" id="PTHR43782:SF3">
    <property type="entry name" value="ARGINASE"/>
    <property type="match status" value="1"/>
</dbReference>
<dbReference type="PROSITE" id="PS51409">
    <property type="entry name" value="ARGINASE_2"/>
    <property type="match status" value="1"/>
</dbReference>
<dbReference type="UniPathway" id="UPA00158">
    <property type="reaction ID" value="UER00270"/>
</dbReference>
<keyword evidence="4 13" id="KW-0056">Arginine metabolism</keyword>
<dbReference type="GO" id="GO:0004053">
    <property type="term" value="F:arginase activity"/>
    <property type="evidence" value="ECO:0007669"/>
    <property type="project" value="UniProtKB-UniRule"/>
</dbReference>
<dbReference type="RefSeq" id="WP_117394725.1">
    <property type="nucleotide sequence ID" value="NZ_CP021330.1"/>
</dbReference>
<dbReference type="EC" id="3.5.3.1" evidence="2 9"/>
<evidence type="ECO:0000256" key="2">
    <source>
        <dbReference type="ARBA" id="ARBA00012168"/>
    </source>
</evidence>
<keyword evidence="7 10" id="KW-0464">Manganese</keyword>
<accession>A0A2R4MA39</accession>
<dbReference type="PROSITE" id="PS01053">
    <property type="entry name" value="ARGINASE_1"/>
    <property type="match status" value="1"/>
</dbReference>
<organism evidence="14 15">
    <name type="scientific">Maritalea myrionectae</name>
    <dbReference type="NCBI Taxonomy" id="454601"/>
    <lineage>
        <taxon>Bacteria</taxon>
        <taxon>Pseudomonadati</taxon>
        <taxon>Pseudomonadota</taxon>
        <taxon>Alphaproteobacteria</taxon>
        <taxon>Hyphomicrobiales</taxon>
        <taxon>Devosiaceae</taxon>
        <taxon>Maritalea</taxon>
    </lineage>
</organism>
<feature type="binding site" evidence="10">
    <location>
        <position position="125"/>
    </location>
    <ligand>
        <name>Mn(2+)</name>
        <dbReference type="ChEBI" id="CHEBI:29035"/>
        <label>1</label>
    </ligand>
</feature>
<evidence type="ECO:0000256" key="7">
    <source>
        <dbReference type="ARBA" id="ARBA00023211"/>
    </source>
</evidence>
<evidence type="ECO:0000256" key="6">
    <source>
        <dbReference type="ARBA" id="ARBA00022801"/>
    </source>
</evidence>
<dbReference type="PRINTS" id="PR00116">
    <property type="entry name" value="ARGINASE"/>
</dbReference>
<dbReference type="Pfam" id="PF00491">
    <property type="entry name" value="Arginase"/>
    <property type="match status" value="1"/>
</dbReference>
<protein>
    <recommendedName>
        <fullName evidence="3 9">Arginase</fullName>
        <ecNumber evidence="2 9">3.5.3.1</ecNumber>
    </recommendedName>
</protein>
<comment type="catalytic activity">
    <reaction evidence="8 13">
        <text>L-arginine + H2O = urea + L-ornithine</text>
        <dbReference type="Rhea" id="RHEA:20569"/>
        <dbReference type="ChEBI" id="CHEBI:15377"/>
        <dbReference type="ChEBI" id="CHEBI:16199"/>
        <dbReference type="ChEBI" id="CHEBI:32682"/>
        <dbReference type="ChEBI" id="CHEBI:46911"/>
        <dbReference type="EC" id="3.5.3.1"/>
    </reaction>
</comment>
<evidence type="ECO:0000256" key="8">
    <source>
        <dbReference type="ARBA" id="ARBA00047391"/>
    </source>
</evidence>
<dbReference type="InterPro" id="IPR006035">
    <property type="entry name" value="Ureohydrolase"/>
</dbReference>
<keyword evidence="15" id="KW-1185">Reference proteome</keyword>
<dbReference type="GO" id="GO:0006525">
    <property type="term" value="P:arginine metabolic process"/>
    <property type="evidence" value="ECO:0007669"/>
    <property type="project" value="UniProtKB-KW"/>
</dbReference>
<evidence type="ECO:0000313" key="15">
    <source>
        <dbReference type="Proteomes" id="UP000258927"/>
    </source>
</evidence>
<dbReference type="EMBL" id="CP021330">
    <property type="protein sequence ID" value="AVX02870.1"/>
    <property type="molecule type" value="Genomic_DNA"/>
</dbReference>
<evidence type="ECO:0000256" key="1">
    <source>
        <dbReference type="ARBA" id="ARBA00005098"/>
    </source>
</evidence>
<feature type="binding site" evidence="10">
    <location>
        <position position="98"/>
    </location>
    <ligand>
        <name>Mn(2+)</name>
        <dbReference type="ChEBI" id="CHEBI:29035"/>
        <label>1</label>
    </ligand>
</feature>
<dbReference type="InterPro" id="IPR014033">
    <property type="entry name" value="Arginase"/>
</dbReference>
<comment type="cofactor">
    <cofactor evidence="10 13">
        <name>Mn(2+)</name>
        <dbReference type="ChEBI" id="CHEBI:29035"/>
    </cofactor>
    <text evidence="10 13">Binds 2 manganese ions per subunit.</text>
</comment>
<evidence type="ECO:0000256" key="5">
    <source>
        <dbReference type="ARBA" id="ARBA00022723"/>
    </source>
</evidence>
<comment type="similarity">
    <text evidence="11 12">Belongs to the arginase family.</text>
</comment>
<dbReference type="GO" id="GO:0030145">
    <property type="term" value="F:manganese ion binding"/>
    <property type="evidence" value="ECO:0007669"/>
    <property type="project" value="TreeGrafter"/>
</dbReference>
<dbReference type="CDD" id="cd09989">
    <property type="entry name" value="Arginase"/>
    <property type="match status" value="1"/>
</dbReference>
<evidence type="ECO:0000256" key="10">
    <source>
        <dbReference type="PIRSR" id="PIRSR036979-1"/>
    </source>
</evidence>
<feature type="binding site" evidence="10">
    <location>
        <position position="127"/>
    </location>
    <ligand>
        <name>Mn(2+)</name>
        <dbReference type="ChEBI" id="CHEBI:29035"/>
        <label>1</label>
    </ligand>
</feature>
<gene>
    <name evidence="14" type="ORF">MXMO3_00323</name>
</gene>
<sequence length="308" mass="32901">MAKRSIALIGAPVDGGAGMSGCIMGPAALRVANIGGALSDLGFAVEDWGDVTPETVSLSLGGQTHHENEVAGFARALYKNGVDAFSKGMLPIFLGGDHSLSMGTVTAAARHAAAMGKTLHVLWLDAHPDFNRPDTSHSGNMHGMSAAFFCGEPGFDGILEQPIDPVDPRHFHVFGVRSIDQKEGELLRERGVDVMDMRHIDERGVASLIRSVLEAVKRDDAMLHVSLDVDFLDPACAPGVGTTVPGGATYREAHLAMEMICDSGLMTSLDLVELNPYLDERGKSTRMLVNLTESGFGRRVFDRPTTAY</sequence>
<name>A0A2R4MA39_9HYPH</name>
<dbReference type="KEGG" id="mmyr:MXMO3_00323"/>
<dbReference type="SUPFAM" id="SSF52768">
    <property type="entry name" value="Arginase/deacetylase"/>
    <property type="match status" value="1"/>
</dbReference>
<evidence type="ECO:0000256" key="4">
    <source>
        <dbReference type="ARBA" id="ARBA00022503"/>
    </source>
</evidence>
<comment type="pathway">
    <text evidence="1">Nitrogen metabolism; urea cycle; L-ornithine and urea from L-arginine: step 1/1.</text>
</comment>
<dbReference type="GO" id="GO:0005737">
    <property type="term" value="C:cytoplasm"/>
    <property type="evidence" value="ECO:0007669"/>
    <property type="project" value="TreeGrafter"/>
</dbReference>
<feature type="binding site" evidence="10">
    <location>
        <position position="230"/>
    </location>
    <ligand>
        <name>Mn(2+)</name>
        <dbReference type="ChEBI" id="CHEBI:29035"/>
        <label>1</label>
    </ligand>
</feature>
<dbReference type="NCBIfam" id="TIGR01229">
    <property type="entry name" value="rocF_arginase"/>
    <property type="match status" value="1"/>
</dbReference>
<evidence type="ECO:0000256" key="12">
    <source>
        <dbReference type="RuleBase" id="RU003684"/>
    </source>
</evidence>
<dbReference type="Gene3D" id="3.40.800.10">
    <property type="entry name" value="Ureohydrolase domain"/>
    <property type="match status" value="1"/>
</dbReference>
<dbReference type="STRING" id="1122213.GCA_000423365_03035"/>
<evidence type="ECO:0000256" key="11">
    <source>
        <dbReference type="PROSITE-ProRule" id="PRU00742"/>
    </source>
</evidence>
<feature type="binding site" evidence="10">
    <location>
        <position position="228"/>
    </location>
    <ligand>
        <name>Mn(2+)</name>
        <dbReference type="ChEBI" id="CHEBI:29035"/>
        <label>1</label>
    </ligand>
</feature>
<evidence type="ECO:0000256" key="9">
    <source>
        <dbReference type="NCBIfam" id="TIGR01229"/>
    </source>
</evidence>
<reference evidence="14 15" key="1">
    <citation type="submission" date="2017-05" db="EMBL/GenBank/DDBJ databases">
        <title>Genome Analysis of Maritalea myrionectae HL2708#5.</title>
        <authorList>
            <consortium name="Cotde Inc.-PKNU"/>
            <person name="Jang D."/>
            <person name="Oh H.-M."/>
        </authorList>
    </citation>
    <scope>NUCLEOTIDE SEQUENCE [LARGE SCALE GENOMIC DNA]</scope>
    <source>
        <strain evidence="14 15">HL2708#5</strain>
    </source>
</reference>
<evidence type="ECO:0000313" key="14">
    <source>
        <dbReference type="EMBL" id="AVX02870.1"/>
    </source>
</evidence>
<dbReference type="InterPro" id="IPR020855">
    <property type="entry name" value="Ureohydrolase_Mn_BS"/>
</dbReference>